<feature type="coiled-coil region" evidence="7">
    <location>
        <begin position="332"/>
        <end position="407"/>
    </location>
</feature>
<keyword evidence="4 7" id="KW-0175">Coiled coil</keyword>
<dbReference type="InterPro" id="IPR036961">
    <property type="entry name" value="Kinesin_motor_dom_sf"/>
</dbReference>
<dbReference type="Gene3D" id="6.10.250.3110">
    <property type="match status" value="1"/>
</dbReference>
<evidence type="ECO:0000256" key="1">
    <source>
        <dbReference type="ARBA" id="ARBA00007310"/>
    </source>
</evidence>
<evidence type="ECO:0000256" key="8">
    <source>
        <dbReference type="SAM" id="MobiDB-lite"/>
    </source>
</evidence>
<keyword evidence="2 6" id="KW-0547">Nucleotide-binding</keyword>
<feature type="domain" description="Kinesin motor" evidence="9">
    <location>
        <begin position="3"/>
        <end position="326"/>
    </location>
</feature>
<protein>
    <recommendedName>
        <fullName evidence="9">Kinesin motor domain-containing protein</fullName>
    </recommendedName>
</protein>
<feature type="region of interest" description="Disordered" evidence="8">
    <location>
        <begin position="873"/>
        <end position="894"/>
    </location>
</feature>
<dbReference type="PANTHER" id="PTHR47968">
    <property type="entry name" value="CENTROMERE PROTEIN E"/>
    <property type="match status" value="1"/>
</dbReference>
<dbReference type="InterPro" id="IPR027417">
    <property type="entry name" value="P-loop_NTPase"/>
</dbReference>
<feature type="compositionally biased region" description="Basic residues" evidence="8">
    <location>
        <begin position="517"/>
        <end position="528"/>
    </location>
</feature>
<dbReference type="Gene3D" id="3.40.850.10">
    <property type="entry name" value="Kinesin motor domain"/>
    <property type="match status" value="1"/>
</dbReference>
<dbReference type="GO" id="GO:0042327">
    <property type="term" value="P:positive regulation of phosphorylation"/>
    <property type="evidence" value="ECO:0007669"/>
    <property type="project" value="UniProtKB-ARBA"/>
</dbReference>
<dbReference type="GO" id="GO:0008608">
    <property type="term" value="P:attachment of spindle microtubules to kinetochore"/>
    <property type="evidence" value="ECO:0007669"/>
    <property type="project" value="UniProtKB-ARBA"/>
</dbReference>
<dbReference type="GO" id="GO:1901987">
    <property type="term" value="P:regulation of cell cycle phase transition"/>
    <property type="evidence" value="ECO:0007669"/>
    <property type="project" value="UniProtKB-ARBA"/>
</dbReference>
<keyword evidence="3 6" id="KW-0067">ATP-binding</keyword>
<keyword evidence="5 6" id="KW-0505">Motor protein</keyword>
<keyword evidence="11" id="KW-1185">Reference proteome</keyword>
<dbReference type="Pfam" id="PF00225">
    <property type="entry name" value="Kinesin"/>
    <property type="match status" value="1"/>
</dbReference>
<evidence type="ECO:0000256" key="3">
    <source>
        <dbReference type="ARBA" id="ARBA00022840"/>
    </source>
</evidence>
<evidence type="ECO:0000256" key="7">
    <source>
        <dbReference type="SAM" id="Coils"/>
    </source>
</evidence>
<dbReference type="Proteomes" id="UP000326939">
    <property type="component" value="Chromosome 6"/>
</dbReference>
<evidence type="ECO:0000313" key="10">
    <source>
        <dbReference type="EMBL" id="KAB5551708.1"/>
    </source>
</evidence>
<dbReference type="PROSITE" id="PS50067">
    <property type="entry name" value="KINESIN_MOTOR_2"/>
    <property type="match status" value="1"/>
</dbReference>
<dbReference type="CDD" id="cd01374">
    <property type="entry name" value="KISc_CENP_E"/>
    <property type="match status" value="1"/>
</dbReference>
<dbReference type="EMBL" id="VDCV01000006">
    <property type="protein sequence ID" value="KAB5551708.1"/>
    <property type="molecule type" value="Genomic_DNA"/>
</dbReference>
<sequence length="1297" mass="148318">MERIHVAVRARPLSAEDTKSTPWRISGNSILIPNYSNKFEFDRVFGEACKTEEVYRSKTKEIVTAAVRGFNGTVFAYGQTNSGKTHTMRGTANEPGVIPLAVHDLFHIIQQDVDREFLLRMSYMEIYNEDINDLLAPEHRKLQIHESTERGIYVAGLREEIVASPQQVLDLMQFGESHRHIGETNMNLYSSRSHTIFRMIIESRDRTGDDDSSNSCDAVRVSVLNLVDLAGSERAAKTGAEGVRLKEGSHINKSLMTLGTVIKKLSEGAESQGGHVPYRDSKLTRILQPALGGNANTAIICNITLAQVHADETKSSLQFASRALRVTNCAHVNEILTDAALLKRQKKEIEELREKLQGSQSEHLGKEILNLRNTLLQSELERERIALELEEEKRAQVEREKVLQEQAKRIENLSSMVLYSNRDENRDQHKRGKRRDTWCPGNLARETLQEVDPNIQSRPSALKPMRDRSDMGPLLPFQELVSKIEVGDDVNMQSEDSKNNASEDSTLPDPCSLLHVTNRRKAPTRKKGSTAEDHEWAEIQVEYEDLLQKLETQRTTSEIQIDCLRRQLGEPHLFECVKCRNCLTYDGNTSTNYLDKNVSLRESEAIIVIKQLQEKIKMLEMEKSSNQQNLDSVVELATEQSICARETFEELQEELQNAREEARIALEQLNIVDVSLEIEDIMSEVKSSKEVVESCSSLLDDVFQSFSSISNAISDFKALINQSSHEQELIISSHEKLYHCMKQKVDEVENEKVLLHKENMDLQKQIQELRHNTQNYEESLGALTEQQNFEKEEFLSQIQNLQKELSFLSSCSLAKEKENLRKDLEKTKVKLKETESKLKNAVQEKTKLEGQKAFAEREAKRLHGQKTLLERDISKRDSLAGRRRDSMVDRSSKMFDSKKSKGLAASFEQTMQEDYRNLEVLAFEMEATIASLEEEVTAAHKEKEEAISRNESLASELEALTEKLNISNAEVNVLHEDASRLRLMLEESTLNQQKMESSIRLLAEQKEELAMQLSDSLLEMEEEKAIWFSKEKASIEVIEENTKLQGAEITAFTKAMSEVRNELESFREECKVLTEKLACSEENAEREKKSSAEKSLEIDQLKNHLIRAEIESKQSLETLKSNLDTLSMELDCARGKLNALEKERSILSKQRDDLLTQIGGLDKRLEPENDFQNLQNQLLSITSERDNWMRHCDEMLLESKVRVEELNGRLSSMEAKMKNDEAMNNKERAKFRMRLRGTQAKSDAFHFRYKEAVNELAFMNRNFEVASKKLKNQLASYGIEILNLKKQIAAFHGQIDH</sequence>
<evidence type="ECO:0000313" key="11">
    <source>
        <dbReference type="Proteomes" id="UP000326939"/>
    </source>
</evidence>
<comment type="similarity">
    <text evidence="1">Belongs to the TRAFAC class myosin-kinesin ATPase superfamily. Kinesin family. KIN-7 subfamily.</text>
</comment>
<dbReference type="SUPFAM" id="SSF52540">
    <property type="entry name" value="P-loop containing nucleoside triphosphate hydrolases"/>
    <property type="match status" value="1"/>
</dbReference>
<feature type="coiled-coil region" evidence="7">
    <location>
        <begin position="731"/>
        <end position="872"/>
    </location>
</feature>
<evidence type="ECO:0000256" key="5">
    <source>
        <dbReference type="ARBA" id="ARBA00023175"/>
    </source>
</evidence>
<dbReference type="PRINTS" id="PR00380">
    <property type="entry name" value="KINESINHEAVY"/>
</dbReference>
<organism evidence="10 11">
    <name type="scientific">Salix brachista</name>
    <dbReference type="NCBI Taxonomy" id="2182728"/>
    <lineage>
        <taxon>Eukaryota</taxon>
        <taxon>Viridiplantae</taxon>
        <taxon>Streptophyta</taxon>
        <taxon>Embryophyta</taxon>
        <taxon>Tracheophyta</taxon>
        <taxon>Spermatophyta</taxon>
        <taxon>Magnoliopsida</taxon>
        <taxon>eudicotyledons</taxon>
        <taxon>Gunneridae</taxon>
        <taxon>Pentapetalae</taxon>
        <taxon>rosids</taxon>
        <taxon>fabids</taxon>
        <taxon>Malpighiales</taxon>
        <taxon>Salicaceae</taxon>
        <taxon>Saliceae</taxon>
        <taxon>Salix</taxon>
    </lineage>
</organism>
<feature type="coiled-coil region" evidence="7">
    <location>
        <begin position="602"/>
        <end position="672"/>
    </location>
</feature>
<dbReference type="InterPro" id="IPR001752">
    <property type="entry name" value="Kinesin_motor_dom"/>
</dbReference>
<feature type="coiled-coil region" evidence="7">
    <location>
        <begin position="1116"/>
        <end position="1157"/>
    </location>
</feature>
<feature type="coiled-coil region" evidence="7">
    <location>
        <begin position="1196"/>
        <end position="1230"/>
    </location>
</feature>
<feature type="binding site" evidence="6">
    <location>
        <begin position="78"/>
        <end position="85"/>
    </location>
    <ligand>
        <name>ATP</name>
        <dbReference type="ChEBI" id="CHEBI:30616"/>
    </ligand>
</feature>
<dbReference type="InterPro" id="IPR027640">
    <property type="entry name" value="Kinesin-like_fam"/>
</dbReference>
<feature type="coiled-coil region" evidence="7">
    <location>
        <begin position="915"/>
        <end position="977"/>
    </location>
</feature>
<dbReference type="GO" id="GO:0000226">
    <property type="term" value="P:microtubule cytoskeleton organization"/>
    <property type="evidence" value="ECO:0007669"/>
    <property type="project" value="UniProtKB-ARBA"/>
</dbReference>
<feature type="region of interest" description="Disordered" evidence="8">
    <location>
        <begin position="492"/>
        <end position="533"/>
    </location>
</feature>
<evidence type="ECO:0000259" key="9">
    <source>
        <dbReference type="PROSITE" id="PS50067"/>
    </source>
</evidence>
<accession>A0A5N5M9Q4</accession>
<dbReference type="GO" id="GO:0140694">
    <property type="term" value="P:membraneless organelle assembly"/>
    <property type="evidence" value="ECO:0007669"/>
    <property type="project" value="UniProtKB-ARBA"/>
</dbReference>
<dbReference type="GO" id="GO:0000278">
    <property type="term" value="P:mitotic cell cycle"/>
    <property type="evidence" value="ECO:0007669"/>
    <property type="project" value="UniProtKB-ARBA"/>
</dbReference>
<dbReference type="GO" id="GO:0043515">
    <property type="term" value="F:kinetochore binding"/>
    <property type="evidence" value="ECO:0007669"/>
    <property type="project" value="UniProtKB-ARBA"/>
</dbReference>
<dbReference type="GO" id="GO:0008017">
    <property type="term" value="F:microtubule binding"/>
    <property type="evidence" value="ECO:0007669"/>
    <property type="project" value="InterPro"/>
</dbReference>
<reference evidence="11" key="1">
    <citation type="journal article" date="2019" name="Gigascience">
        <title>De novo genome assembly of the endangered Acer yangbiense, a plant species with extremely small populations endemic to Yunnan Province, China.</title>
        <authorList>
            <person name="Yang J."/>
            <person name="Wariss H.M."/>
            <person name="Tao L."/>
            <person name="Zhang R."/>
            <person name="Yun Q."/>
            <person name="Hollingsworth P."/>
            <person name="Dao Z."/>
            <person name="Luo G."/>
            <person name="Guo H."/>
            <person name="Ma Y."/>
            <person name="Sun W."/>
        </authorList>
    </citation>
    <scope>NUCLEOTIDE SEQUENCE [LARGE SCALE GENOMIC DNA]</scope>
    <source>
        <strain evidence="11">cv. br00</strain>
    </source>
</reference>
<dbReference type="GO" id="GO:0003777">
    <property type="term" value="F:microtubule motor activity"/>
    <property type="evidence" value="ECO:0007669"/>
    <property type="project" value="InterPro"/>
</dbReference>
<comment type="caution">
    <text evidence="10">The sequence shown here is derived from an EMBL/GenBank/DDBJ whole genome shotgun (WGS) entry which is preliminary data.</text>
</comment>
<gene>
    <name evidence="10" type="ORF">DKX38_009019</name>
</gene>
<evidence type="ECO:0000256" key="2">
    <source>
        <dbReference type="ARBA" id="ARBA00022741"/>
    </source>
</evidence>
<dbReference type="PROSITE" id="PS00411">
    <property type="entry name" value="KINESIN_MOTOR_1"/>
    <property type="match status" value="1"/>
</dbReference>
<dbReference type="SMART" id="SM00129">
    <property type="entry name" value="KISc"/>
    <property type="match status" value="1"/>
</dbReference>
<dbReference type="GO" id="GO:0005524">
    <property type="term" value="F:ATP binding"/>
    <property type="evidence" value="ECO:0007669"/>
    <property type="project" value="UniProtKB-UniRule"/>
</dbReference>
<evidence type="ECO:0000256" key="4">
    <source>
        <dbReference type="ARBA" id="ARBA00023054"/>
    </source>
</evidence>
<feature type="coiled-coil region" evidence="7">
    <location>
        <begin position="1049"/>
        <end position="1083"/>
    </location>
</feature>
<feature type="compositionally biased region" description="Polar residues" evidence="8">
    <location>
        <begin position="492"/>
        <end position="505"/>
    </location>
</feature>
<dbReference type="PANTHER" id="PTHR47968:SF75">
    <property type="entry name" value="CENTROMERE-ASSOCIATED PROTEIN E"/>
    <property type="match status" value="1"/>
</dbReference>
<dbReference type="GO" id="GO:0007018">
    <property type="term" value="P:microtubule-based movement"/>
    <property type="evidence" value="ECO:0007669"/>
    <property type="project" value="InterPro"/>
</dbReference>
<dbReference type="GO" id="GO:0033044">
    <property type="term" value="P:regulation of chromosome organization"/>
    <property type="evidence" value="ECO:0007669"/>
    <property type="project" value="UniProtKB-ARBA"/>
</dbReference>
<dbReference type="FunFam" id="3.40.850.10:FF:000026">
    <property type="entry name" value="Centromere-associated protein E"/>
    <property type="match status" value="1"/>
</dbReference>
<dbReference type="InterPro" id="IPR019821">
    <property type="entry name" value="Kinesin_motor_CS"/>
</dbReference>
<name>A0A5N5M9Q4_9ROSI</name>
<feature type="region of interest" description="Disordered" evidence="8">
    <location>
        <begin position="451"/>
        <end position="473"/>
    </location>
</feature>
<dbReference type="GO" id="GO:0000779">
    <property type="term" value="C:condensed chromosome, centromeric region"/>
    <property type="evidence" value="ECO:0007669"/>
    <property type="project" value="UniProtKB-ARBA"/>
</dbReference>
<proteinExistence type="inferred from homology"/>
<evidence type="ECO:0000256" key="6">
    <source>
        <dbReference type="PROSITE-ProRule" id="PRU00283"/>
    </source>
</evidence>